<dbReference type="InterPro" id="IPR019397">
    <property type="entry name" value="Uncharacterised_TMEM39"/>
</dbReference>
<feature type="transmembrane region" description="Helical" evidence="6">
    <location>
        <begin position="423"/>
        <end position="441"/>
    </location>
</feature>
<dbReference type="Pfam" id="PF10271">
    <property type="entry name" value="Tmp39"/>
    <property type="match status" value="1"/>
</dbReference>
<dbReference type="AlphaFoldDB" id="A0AAV7ILU0"/>
<keyword evidence="8" id="KW-1185">Reference proteome</keyword>
<feature type="transmembrane region" description="Helical" evidence="6">
    <location>
        <begin position="192"/>
        <end position="212"/>
    </location>
</feature>
<keyword evidence="3 6" id="KW-0812">Transmembrane</keyword>
<accession>A0AAV7ILU0</accession>
<evidence type="ECO:0000256" key="3">
    <source>
        <dbReference type="ARBA" id="ARBA00022692"/>
    </source>
</evidence>
<comment type="caution">
    <text evidence="7">The sequence shown here is derived from an EMBL/GenBank/DDBJ whole genome shotgun (WGS) entry which is preliminary data.</text>
</comment>
<feature type="transmembrane region" description="Helical" evidence="6">
    <location>
        <begin position="397"/>
        <end position="417"/>
    </location>
</feature>
<keyword evidence="4 6" id="KW-1133">Transmembrane helix</keyword>
<organism evidence="7 8">
    <name type="scientific">Cotesia glomerata</name>
    <name type="common">Lepidopteran parasitic wasp</name>
    <name type="synonym">Apanteles glomeratus</name>
    <dbReference type="NCBI Taxonomy" id="32391"/>
    <lineage>
        <taxon>Eukaryota</taxon>
        <taxon>Metazoa</taxon>
        <taxon>Ecdysozoa</taxon>
        <taxon>Arthropoda</taxon>
        <taxon>Hexapoda</taxon>
        <taxon>Insecta</taxon>
        <taxon>Pterygota</taxon>
        <taxon>Neoptera</taxon>
        <taxon>Endopterygota</taxon>
        <taxon>Hymenoptera</taxon>
        <taxon>Apocrita</taxon>
        <taxon>Ichneumonoidea</taxon>
        <taxon>Braconidae</taxon>
        <taxon>Microgastrinae</taxon>
        <taxon>Cotesia</taxon>
    </lineage>
</organism>
<evidence type="ECO:0000256" key="4">
    <source>
        <dbReference type="ARBA" id="ARBA00022989"/>
    </source>
</evidence>
<dbReference type="EMBL" id="JAHXZJ010001119">
    <property type="protein sequence ID" value="KAH0554774.1"/>
    <property type="molecule type" value="Genomic_DNA"/>
</dbReference>
<dbReference type="Proteomes" id="UP000826195">
    <property type="component" value="Unassembled WGS sequence"/>
</dbReference>
<feature type="transmembrane region" description="Helical" evidence="6">
    <location>
        <begin position="292"/>
        <end position="311"/>
    </location>
</feature>
<evidence type="ECO:0000256" key="1">
    <source>
        <dbReference type="ARBA" id="ARBA00004141"/>
    </source>
</evidence>
<feature type="transmembrane region" description="Helical" evidence="6">
    <location>
        <begin position="267"/>
        <end position="286"/>
    </location>
</feature>
<sequence length="472" mass="54421">MPSARRNSNRNFNARVPLNIYQVPSSQSSLSTTVATTNITSNISTSSSLLNDEKKYSDNVNNVNRLLAPKHVPIPTVPIDGQLTFEAISLGISVIAACLQLLNLYRTVWWLPQSYNDNSINFYLIDPYFIIFIITMITRRFIYALLRRVVDSLSPARWIPMAQKVMRIVLLVVILAILVFCLYLIYERHNSMKVFYLCYPISVYFFMFGMSIDPFFDITSPPLYVKEDRKTKFLLDKPLHNCSLNASAIRAEVSSLRSDFNRRLKRALFASSGSAYVCGIAPIIFVPQYLHFNISWIIQHVVLFWLGRLSAHFAQAYPVRYCDVLHRAALHLGKWSKIDSRNVHLVAQLWNENTLWPHGSIVKHNREFYRSKGLCTTAEPGNSSHCRFYTLFNNPTMLLCSLLGLQLLLVSVQILILLRAVEWYQILSMTLLLITNYYTLFKLARDFLVCWKVYRTEQIIQEKAQTAISTNQ</sequence>
<evidence type="ECO:0000313" key="8">
    <source>
        <dbReference type="Proteomes" id="UP000826195"/>
    </source>
</evidence>
<name>A0AAV7ILU0_COTGL</name>
<evidence type="ECO:0000256" key="6">
    <source>
        <dbReference type="SAM" id="Phobius"/>
    </source>
</evidence>
<dbReference type="PANTHER" id="PTHR12995:SF4">
    <property type="entry name" value="FI21814P1"/>
    <property type="match status" value="1"/>
</dbReference>
<keyword evidence="5 6" id="KW-0472">Membrane</keyword>
<feature type="transmembrane region" description="Helical" evidence="6">
    <location>
        <begin position="122"/>
        <end position="146"/>
    </location>
</feature>
<evidence type="ECO:0000256" key="2">
    <source>
        <dbReference type="ARBA" id="ARBA00010737"/>
    </source>
</evidence>
<evidence type="ECO:0000313" key="7">
    <source>
        <dbReference type="EMBL" id="KAH0554774.1"/>
    </source>
</evidence>
<reference evidence="7 8" key="1">
    <citation type="journal article" date="2021" name="J. Hered.">
        <title>A chromosome-level genome assembly of the parasitoid wasp, Cotesia glomerata (Hymenoptera: Braconidae).</title>
        <authorList>
            <person name="Pinto B.J."/>
            <person name="Weis J.J."/>
            <person name="Gamble T."/>
            <person name="Ode P.J."/>
            <person name="Paul R."/>
            <person name="Zaspel J.M."/>
        </authorList>
    </citation>
    <scope>NUCLEOTIDE SEQUENCE [LARGE SCALE GENOMIC DNA]</scope>
    <source>
        <strain evidence="7">CgM1</strain>
    </source>
</reference>
<gene>
    <name evidence="7" type="ORF">KQX54_012653</name>
</gene>
<dbReference type="GO" id="GO:0016020">
    <property type="term" value="C:membrane"/>
    <property type="evidence" value="ECO:0007669"/>
    <property type="project" value="UniProtKB-SubCell"/>
</dbReference>
<feature type="transmembrane region" description="Helical" evidence="6">
    <location>
        <begin position="167"/>
        <end position="186"/>
    </location>
</feature>
<evidence type="ECO:0008006" key="9">
    <source>
        <dbReference type="Google" id="ProtNLM"/>
    </source>
</evidence>
<protein>
    <recommendedName>
        <fullName evidence="9">Transmembrane protein 39A</fullName>
    </recommendedName>
</protein>
<dbReference type="PANTHER" id="PTHR12995">
    <property type="entry name" value="FI21814P1"/>
    <property type="match status" value="1"/>
</dbReference>
<evidence type="ECO:0000256" key="5">
    <source>
        <dbReference type="ARBA" id="ARBA00023136"/>
    </source>
</evidence>
<comment type="similarity">
    <text evidence="2">Belongs to the TMEM39 family.</text>
</comment>
<proteinExistence type="inferred from homology"/>
<comment type="subcellular location">
    <subcellularLocation>
        <location evidence="1">Membrane</location>
        <topology evidence="1">Multi-pass membrane protein</topology>
    </subcellularLocation>
</comment>
<feature type="transmembrane region" description="Helical" evidence="6">
    <location>
        <begin position="83"/>
        <end position="102"/>
    </location>
</feature>